<evidence type="ECO:0000313" key="3">
    <source>
        <dbReference type="Proteomes" id="UP000000305"/>
    </source>
</evidence>
<dbReference type="HOGENOM" id="CLU_1541690_0_0_1"/>
<sequence>MGIKIFSAHLSRFLSVLWMLWKCWWINGLGYEEVDTGVDKREVQRIKLEKLTQNFHLPSSALASKEYFTAISGKSVEETSGDQPNKTGSTHLMQVKDRLQIQMRLVELTNKLANSGVCYILVTPTNVTQFIGVIERSRTNAEQSVIAAVQMPIAENYELDSMYIFEIQTECFIF</sequence>
<name>E9GYV6_DAPPU</name>
<dbReference type="Proteomes" id="UP000000305">
    <property type="component" value="Unassembled WGS sequence"/>
</dbReference>
<accession>E9GYV6</accession>
<reference evidence="2 3" key="1">
    <citation type="journal article" date="2011" name="Science">
        <title>The ecoresponsive genome of Daphnia pulex.</title>
        <authorList>
            <person name="Colbourne J.K."/>
            <person name="Pfrender M.E."/>
            <person name="Gilbert D."/>
            <person name="Thomas W.K."/>
            <person name="Tucker A."/>
            <person name="Oakley T.H."/>
            <person name="Tokishita S."/>
            <person name="Aerts A."/>
            <person name="Arnold G.J."/>
            <person name="Basu M.K."/>
            <person name="Bauer D.J."/>
            <person name="Caceres C.E."/>
            <person name="Carmel L."/>
            <person name="Casola C."/>
            <person name="Choi J.H."/>
            <person name="Detter J.C."/>
            <person name="Dong Q."/>
            <person name="Dusheyko S."/>
            <person name="Eads B.D."/>
            <person name="Frohlich T."/>
            <person name="Geiler-Samerotte K.A."/>
            <person name="Gerlach D."/>
            <person name="Hatcher P."/>
            <person name="Jogdeo S."/>
            <person name="Krijgsveld J."/>
            <person name="Kriventseva E.V."/>
            <person name="Kultz D."/>
            <person name="Laforsch C."/>
            <person name="Lindquist E."/>
            <person name="Lopez J."/>
            <person name="Manak J.R."/>
            <person name="Muller J."/>
            <person name="Pangilinan J."/>
            <person name="Patwardhan R.P."/>
            <person name="Pitluck S."/>
            <person name="Pritham E.J."/>
            <person name="Rechtsteiner A."/>
            <person name="Rho M."/>
            <person name="Rogozin I.B."/>
            <person name="Sakarya O."/>
            <person name="Salamov A."/>
            <person name="Schaack S."/>
            <person name="Shapiro H."/>
            <person name="Shiga Y."/>
            <person name="Skalitzky C."/>
            <person name="Smith Z."/>
            <person name="Souvorov A."/>
            <person name="Sung W."/>
            <person name="Tang Z."/>
            <person name="Tsuchiya D."/>
            <person name="Tu H."/>
            <person name="Vos H."/>
            <person name="Wang M."/>
            <person name="Wolf Y.I."/>
            <person name="Yamagata H."/>
            <person name="Yamada T."/>
            <person name="Ye Y."/>
            <person name="Shaw J.R."/>
            <person name="Andrews J."/>
            <person name="Crease T.J."/>
            <person name="Tang H."/>
            <person name="Lucas S.M."/>
            <person name="Robertson H.M."/>
            <person name="Bork P."/>
            <person name="Koonin E.V."/>
            <person name="Zdobnov E.M."/>
            <person name="Grigoriev I.V."/>
            <person name="Lynch M."/>
            <person name="Boore J.L."/>
        </authorList>
    </citation>
    <scope>NUCLEOTIDE SEQUENCE [LARGE SCALE GENOMIC DNA]</scope>
</reference>
<feature type="chain" id="PRO_5003237864" evidence="1">
    <location>
        <begin position="29"/>
        <end position="174"/>
    </location>
</feature>
<keyword evidence="3" id="KW-1185">Reference proteome</keyword>
<dbReference type="InParanoid" id="E9GYV6"/>
<dbReference type="Gene3D" id="3.40.20.10">
    <property type="entry name" value="Severin"/>
    <property type="match status" value="1"/>
</dbReference>
<dbReference type="KEGG" id="dpx:DAPPUDRAFT_108010"/>
<dbReference type="AlphaFoldDB" id="E9GYV6"/>
<organism evidence="2 3">
    <name type="scientific">Daphnia pulex</name>
    <name type="common">Water flea</name>
    <dbReference type="NCBI Taxonomy" id="6669"/>
    <lineage>
        <taxon>Eukaryota</taxon>
        <taxon>Metazoa</taxon>
        <taxon>Ecdysozoa</taxon>
        <taxon>Arthropoda</taxon>
        <taxon>Crustacea</taxon>
        <taxon>Branchiopoda</taxon>
        <taxon>Diplostraca</taxon>
        <taxon>Cladocera</taxon>
        <taxon>Anomopoda</taxon>
        <taxon>Daphniidae</taxon>
        <taxon>Daphnia</taxon>
    </lineage>
</organism>
<dbReference type="EMBL" id="GL732576">
    <property type="protein sequence ID" value="EFX75342.1"/>
    <property type="molecule type" value="Genomic_DNA"/>
</dbReference>
<evidence type="ECO:0000256" key="1">
    <source>
        <dbReference type="SAM" id="SignalP"/>
    </source>
</evidence>
<protein>
    <submittedName>
        <fullName evidence="2">Uncharacterized protein</fullName>
    </submittedName>
</protein>
<dbReference type="InterPro" id="IPR029006">
    <property type="entry name" value="ADF-H/Gelsolin-like_dom_sf"/>
</dbReference>
<evidence type="ECO:0000313" key="2">
    <source>
        <dbReference type="EMBL" id="EFX75342.1"/>
    </source>
</evidence>
<gene>
    <name evidence="2" type="ORF">DAPPUDRAFT_108010</name>
</gene>
<keyword evidence="1" id="KW-0732">Signal</keyword>
<dbReference type="OrthoDB" id="28894at2759"/>
<proteinExistence type="predicted"/>
<feature type="signal peptide" evidence="1">
    <location>
        <begin position="1"/>
        <end position="28"/>
    </location>
</feature>